<sequence length="61" mass="6704">MNGLYNVNIVMEVLHMNFFLNMAVRTLVAAAQGRAKVVLTQQAVVAQPPKADYRTNAGGWN</sequence>
<gene>
    <name evidence="2" type="ORF">E1742_15265</name>
    <name evidence="1" type="ORF">GCM10007388_47870</name>
</gene>
<protein>
    <submittedName>
        <fullName evidence="1">Uncharacterized protein</fullName>
    </submittedName>
</protein>
<evidence type="ECO:0000313" key="1">
    <source>
        <dbReference type="EMBL" id="GGZ08812.1"/>
    </source>
</evidence>
<dbReference type="EMBL" id="CP038026">
    <property type="protein sequence ID" value="QBQ37369.1"/>
    <property type="molecule type" value="Genomic_DNA"/>
</dbReference>
<reference evidence="1" key="1">
    <citation type="journal article" date="2014" name="Int. J. Syst. Evol. Microbiol.">
        <title>Complete genome sequence of Corynebacterium casei LMG S-19264T (=DSM 44701T), isolated from a smear-ripened cheese.</title>
        <authorList>
            <consortium name="US DOE Joint Genome Institute (JGI-PGF)"/>
            <person name="Walter F."/>
            <person name="Albersmeier A."/>
            <person name="Kalinowski J."/>
            <person name="Ruckert C."/>
        </authorList>
    </citation>
    <scope>NUCLEOTIDE SEQUENCE</scope>
    <source>
        <strain evidence="1">KCTC 12344</strain>
    </source>
</reference>
<keyword evidence="3" id="KW-1185">Reference proteome</keyword>
<organism evidence="1 4">
    <name type="scientific">Pseudoduganella plicata</name>
    <dbReference type="NCBI Taxonomy" id="321984"/>
    <lineage>
        <taxon>Bacteria</taxon>
        <taxon>Pseudomonadati</taxon>
        <taxon>Pseudomonadota</taxon>
        <taxon>Betaproteobacteria</taxon>
        <taxon>Burkholderiales</taxon>
        <taxon>Oxalobacteraceae</taxon>
        <taxon>Telluria group</taxon>
        <taxon>Pseudoduganella</taxon>
    </lineage>
</organism>
<accession>A0A4P7BIN8</accession>
<evidence type="ECO:0000313" key="2">
    <source>
        <dbReference type="EMBL" id="QBQ37369.1"/>
    </source>
</evidence>
<dbReference type="Proteomes" id="UP000294359">
    <property type="component" value="Chromosome"/>
</dbReference>
<name>A0A4P7BIN8_9BURK</name>
<dbReference type="Proteomes" id="UP000619512">
    <property type="component" value="Unassembled WGS sequence"/>
</dbReference>
<dbReference type="RefSeq" id="WP_134385787.1">
    <property type="nucleotide sequence ID" value="NZ_BMWW01000012.1"/>
</dbReference>
<reference evidence="1" key="3">
    <citation type="submission" date="2022-12" db="EMBL/GenBank/DDBJ databases">
        <authorList>
            <person name="Sun Q."/>
            <person name="Kim S."/>
        </authorList>
    </citation>
    <scope>NUCLEOTIDE SEQUENCE</scope>
    <source>
        <strain evidence="1">KCTC 12344</strain>
    </source>
</reference>
<dbReference type="EMBL" id="BMWW01000012">
    <property type="protein sequence ID" value="GGZ08812.1"/>
    <property type="molecule type" value="Genomic_DNA"/>
</dbReference>
<dbReference type="AlphaFoldDB" id="A0A4P7BIN8"/>
<evidence type="ECO:0000313" key="3">
    <source>
        <dbReference type="Proteomes" id="UP000294359"/>
    </source>
</evidence>
<proteinExistence type="predicted"/>
<reference evidence="2 3" key="2">
    <citation type="submission" date="2019-03" db="EMBL/GenBank/DDBJ databases">
        <title>Draft Genome Sequences of Six Type Strains of the Genus Massilia.</title>
        <authorList>
            <person name="Miess H."/>
            <person name="Frediansyhah A."/>
            <person name="Gross H."/>
        </authorList>
    </citation>
    <scope>NUCLEOTIDE SEQUENCE [LARGE SCALE GENOMIC DNA]</scope>
    <source>
        <strain evidence="2 3">DSM 17505</strain>
    </source>
</reference>
<evidence type="ECO:0000313" key="4">
    <source>
        <dbReference type="Proteomes" id="UP000619512"/>
    </source>
</evidence>